<organism evidence="2 3">
    <name type="scientific">Desulfovibrio fairfieldensis</name>
    <dbReference type="NCBI Taxonomy" id="44742"/>
    <lineage>
        <taxon>Bacteria</taxon>
        <taxon>Pseudomonadati</taxon>
        <taxon>Thermodesulfobacteriota</taxon>
        <taxon>Desulfovibrionia</taxon>
        <taxon>Desulfovibrionales</taxon>
        <taxon>Desulfovibrionaceae</taxon>
        <taxon>Desulfovibrio</taxon>
    </lineage>
</organism>
<evidence type="ECO:0000313" key="3">
    <source>
        <dbReference type="Proteomes" id="UP000069241"/>
    </source>
</evidence>
<dbReference type="PIRSF" id="PIRSF008459">
    <property type="entry name" value="UCP008459"/>
    <property type="match status" value="1"/>
</dbReference>
<sequence length="121" mass="13012">MIIKVLDGDFSVCQLGGPEGISFADDFLFLGKTDQELSLVCRSETAPDNALAREDGWKAFRIEGALDFSLVGVLAELAGLLARRGISIFAVSTYATDYILVKREKFSEALAALEQAGHGLV</sequence>
<dbReference type="Pfam" id="PF13840">
    <property type="entry name" value="ACT_7"/>
    <property type="match status" value="1"/>
</dbReference>
<dbReference type="AlphaFoldDB" id="A0A0X8JIE9"/>
<dbReference type="PANTHER" id="PTHR31131">
    <property type="entry name" value="CHROMOSOME 1, WHOLE GENOME SHOTGUN SEQUENCE"/>
    <property type="match status" value="1"/>
</dbReference>
<reference evidence="3" key="1">
    <citation type="submission" date="2016-02" db="EMBL/GenBank/DDBJ databases">
        <authorList>
            <person name="Holder M.E."/>
            <person name="Ajami N.J."/>
            <person name="Petrosino J.F."/>
        </authorList>
    </citation>
    <scope>NUCLEOTIDE SEQUENCE [LARGE SCALE GENOMIC DNA]</scope>
    <source>
        <strain evidence="3">CCUG 45958</strain>
    </source>
</reference>
<proteinExistence type="predicted"/>
<dbReference type="STRING" id="44742.AXF13_03325"/>
<dbReference type="Proteomes" id="UP000069241">
    <property type="component" value="Chromosome"/>
</dbReference>
<accession>A0A0X8JIE9</accession>
<dbReference type="InterPro" id="IPR016540">
    <property type="entry name" value="UCP008459"/>
</dbReference>
<evidence type="ECO:0000259" key="1">
    <source>
        <dbReference type="Pfam" id="PF13840"/>
    </source>
</evidence>
<protein>
    <submittedName>
        <fullName evidence="2">Amino acid-binding protein</fullName>
    </submittedName>
</protein>
<dbReference type="Gene3D" id="3.30.2130.10">
    <property type="entry name" value="VC0802-like"/>
    <property type="match status" value="1"/>
</dbReference>
<keyword evidence="3" id="KW-1185">Reference proteome</keyword>
<dbReference type="PANTHER" id="PTHR31131:SF6">
    <property type="entry name" value="CASTOR ACT DOMAIN-CONTAINING PROTEIN"/>
    <property type="match status" value="1"/>
</dbReference>
<name>A0A0X8JIE9_9BACT</name>
<dbReference type="InterPro" id="IPR051719">
    <property type="entry name" value="CASTOR_mTORC1"/>
</dbReference>
<dbReference type="EMBL" id="CP014229">
    <property type="protein sequence ID" value="AMD89222.1"/>
    <property type="molecule type" value="Genomic_DNA"/>
</dbReference>
<evidence type="ECO:0000313" key="2">
    <source>
        <dbReference type="EMBL" id="AMD89222.1"/>
    </source>
</evidence>
<feature type="domain" description="CASTOR ACT" evidence="1">
    <location>
        <begin position="54"/>
        <end position="114"/>
    </location>
</feature>
<dbReference type="RefSeq" id="WP_008685992.1">
    <property type="nucleotide sequence ID" value="NZ_CP014229.1"/>
</dbReference>
<dbReference type="SUPFAM" id="SSF55021">
    <property type="entry name" value="ACT-like"/>
    <property type="match status" value="2"/>
</dbReference>
<dbReference type="KEGG" id="dfi:AXF13_03325"/>
<gene>
    <name evidence="2" type="ORF">AXF13_03325</name>
</gene>
<dbReference type="InterPro" id="IPR027795">
    <property type="entry name" value="CASTOR_ACT_dom"/>
</dbReference>
<dbReference type="InterPro" id="IPR045865">
    <property type="entry name" value="ACT-like_dom_sf"/>
</dbReference>